<name>A0A915HRC7_ROMCU</name>
<evidence type="ECO:0000313" key="1">
    <source>
        <dbReference type="Proteomes" id="UP000887565"/>
    </source>
</evidence>
<protein>
    <submittedName>
        <fullName evidence="2">Uncharacterized protein</fullName>
    </submittedName>
</protein>
<keyword evidence="1" id="KW-1185">Reference proteome</keyword>
<reference evidence="2" key="1">
    <citation type="submission" date="2022-11" db="UniProtKB">
        <authorList>
            <consortium name="WormBaseParasite"/>
        </authorList>
    </citation>
    <scope>IDENTIFICATION</scope>
</reference>
<dbReference type="Proteomes" id="UP000887565">
    <property type="component" value="Unplaced"/>
</dbReference>
<dbReference type="WBParaSite" id="nRc.2.0.1.t03995-RA">
    <property type="protein sequence ID" value="nRc.2.0.1.t03995-RA"/>
    <property type="gene ID" value="nRc.2.0.1.g03995"/>
</dbReference>
<sequence length="88" mass="10468">MQLTDTNQNKRTRPDQDHLINVGIYVVRMLFRRGNFYSTSYRILKGGNIVFSYERIDFLTYIVAVSSLEFGQRTILRLKFLTQIRRFG</sequence>
<proteinExistence type="predicted"/>
<accession>A0A915HRC7</accession>
<organism evidence="1 2">
    <name type="scientific">Romanomermis culicivorax</name>
    <name type="common">Nematode worm</name>
    <dbReference type="NCBI Taxonomy" id="13658"/>
    <lineage>
        <taxon>Eukaryota</taxon>
        <taxon>Metazoa</taxon>
        <taxon>Ecdysozoa</taxon>
        <taxon>Nematoda</taxon>
        <taxon>Enoplea</taxon>
        <taxon>Dorylaimia</taxon>
        <taxon>Mermithida</taxon>
        <taxon>Mermithoidea</taxon>
        <taxon>Mermithidae</taxon>
        <taxon>Romanomermis</taxon>
    </lineage>
</organism>
<dbReference type="AlphaFoldDB" id="A0A915HRC7"/>
<evidence type="ECO:0000313" key="2">
    <source>
        <dbReference type="WBParaSite" id="nRc.2.0.1.t03995-RA"/>
    </source>
</evidence>